<organism evidence="3 4">
    <name type="scientific">Symbiochloris irregularis</name>
    <dbReference type="NCBI Taxonomy" id="706552"/>
    <lineage>
        <taxon>Eukaryota</taxon>
        <taxon>Viridiplantae</taxon>
        <taxon>Chlorophyta</taxon>
        <taxon>core chlorophytes</taxon>
        <taxon>Trebouxiophyceae</taxon>
        <taxon>Trebouxiales</taxon>
        <taxon>Trebouxiaceae</taxon>
        <taxon>Symbiochloris</taxon>
    </lineage>
</organism>
<reference evidence="3 4" key="1">
    <citation type="journal article" date="2024" name="Nat. Commun.">
        <title>Phylogenomics reveals the evolutionary origins of lichenization in chlorophyte algae.</title>
        <authorList>
            <person name="Puginier C."/>
            <person name="Libourel C."/>
            <person name="Otte J."/>
            <person name="Skaloud P."/>
            <person name="Haon M."/>
            <person name="Grisel S."/>
            <person name="Petersen M."/>
            <person name="Berrin J.G."/>
            <person name="Delaux P.M."/>
            <person name="Dal Grande F."/>
            <person name="Keller J."/>
        </authorList>
    </citation>
    <scope>NUCLEOTIDE SEQUENCE [LARGE SCALE GENOMIC DNA]</scope>
    <source>
        <strain evidence="3 4">SAG 2036</strain>
    </source>
</reference>
<dbReference type="AlphaFoldDB" id="A0AAW1NMX4"/>
<accession>A0AAW1NMX4</accession>
<name>A0AAW1NMX4_9CHLO</name>
<proteinExistence type="predicted"/>
<gene>
    <name evidence="3" type="ORF">WJX73_006313</name>
</gene>
<keyword evidence="2" id="KW-0812">Transmembrane</keyword>
<feature type="region of interest" description="Disordered" evidence="1">
    <location>
        <begin position="87"/>
        <end position="110"/>
    </location>
</feature>
<keyword evidence="2" id="KW-1133">Transmembrane helix</keyword>
<evidence type="ECO:0000313" key="4">
    <source>
        <dbReference type="Proteomes" id="UP001465755"/>
    </source>
</evidence>
<evidence type="ECO:0000256" key="1">
    <source>
        <dbReference type="SAM" id="MobiDB-lite"/>
    </source>
</evidence>
<protein>
    <submittedName>
        <fullName evidence="3">Uncharacterized protein</fullName>
    </submittedName>
</protein>
<evidence type="ECO:0000313" key="3">
    <source>
        <dbReference type="EMBL" id="KAK9787495.1"/>
    </source>
</evidence>
<feature type="compositionally biased region" description="Polar residues" evidence="1">
    <location>
        <begin position="90"/>
        <end position="103"/>
    </location>
</feature>
<sequence length="110" mass="12345">MRLQQRHQRADPPDPEGEPLRDPRPAILDQEVEQSDSFKEPGTDYFEGGQWEWLGWSSNILLPFLMACALTAGLAARGNWLTANYPLPRSSPQELQGQQQSPAQDFIPGV</sequence>
<dbReference type="EMBL" id="JALJOQ010000247">
    <property type="protein sequence ID" value="KAK9787495.1"/>
    <property type="molecule type" value="Genomic_DNA"/>
</dbReference>
<comment type="caution">
    <text evidence="3">The sequence shown here is derived from an EMBL/GenBank/DDBJ whole genome shotgun (WGS) entry which is preliminary data.</text>
</comment>
<keyword evidence="2" id="KW-0472">Membrane</keyword>
<feature type="region of interest" description="Disordered" evidence="1">
    <location>
        <begin position="1"/>
        <end position="25"/>
    </location>
</feature>
<feature type="compositionally biased region" description="Basic and acidic residues" evidence="1">
    <location>
        <begin position="8"/>
        <end position="24"/>
    </location>
</feature>
<keyword evidence="4" id="KW-1185">Reference proteome</keyword>
<evidence type="ECO:0000256" key="2">
    <source>
        <dbReference type="SAM" id="Phobius"/>
    </source>
</evidence>
<feature type="transmembrane region" description="Helical" evidence="2">
    <location>
        <begin position="60"/>
        <end position="80"/>
    </location>
</feature>
<dbReference type="Proteomes" id="UP001465755">
    <property type="component" value="Unassembled WGS sequence"/>
</dbReference>